<protein>
    <recommendedName>
        <fullName evidence="3">Tc1-like transposase DDE domain-containing protein</fullName>
    </recommendedName>
</protein>
<evidence type="ECO:0000313" key="1">
    <source>
        <dbReference type="EMBL" id="GBM36967.1"/>
    </source>
</evidence>
<gene>
    <name evidence="1" type="ORF">AVEN_153916_1</name>
</gene>
<name>A0A4Y2F7N4_ARAVE</name>
<dbReference type="InterPro" id="IPR036397">
    <property type="entry name" value="RNaseH_sf"/>
</dbReference>
<dbReference type="OrthoDB" id="8122262at2759"/>
<evidence type="ECO:0008006" key="3">
    <source>
        <dbReference type="Google" id="ProtNLM"/>
    </source>
</evidence>
<keyword evidence="2" id="KW-1185">Reference proteome</keyword>
<dbReference type="Proteomes" id="UP000499080">
    <property type="component" value="Unassembled WGS sequence"/>
</dbReference>
<dbReference type="Gene3D" id="3.30.420.10">
    <property type="entry name" value="Ribonuclease H-like superfamily/Ribonuclease H"/>
    <property type="match status" value="1"/>
</dbReference>
<reference evidence="1 2" key="1">
    <citation type="journal article" date="2019" name="Sci. Rep.">
        <title>Orb-weaving spider Araneus ventricosus genome elucidates the spidroin gene catalogue.</title>
        <authorList>
            <person name="Kono N."/>
            <person name="Nakamura H."/>
            <person name="Ohtoshi R."/>
            <person name="Moran D.A.P."/>
            <person name="Shinohara A."/>
            <person name="Yoshida Y."/>
            <person name="Fujiwara M."/>
            <person name="Mori M."/>
            <person name="Tomita M."/>
            <person name="Arakawa K."/>
        </authorList>
    </citation>
    <scope>NUCLEOTIDE SEQUENCE [LARGE SCALE GENOMIC DNA]</scope>
</reference>
<proteinExistence type="predicted"/>
<dbReference type="EMBL" id="BGPR01000825">
    <property type="protein sequence ID" value="GBM36967.1"/>
    <property type="molecule type" value="Genomic_DNA"/>
</dbReference>
<dbReference type="GO" id="GO:0003676">
    <property type="term" value="F:nucleic acid binding"/>
    <property type="evidence" value="ECO:0007669"/>
    <property type="project" value="InterPro"/>
</dbReference>
<organism evidence="1 2">
    <name type="scientific">Araneus ventricosus</name>
    <name type="common">Orbweaver spider</name>
    <name type="synonym">Epeira ventricosa</name>
    <dbReference type="NCBI Taxonomy" id="182803"/>
    <lineage>
        <taxon>Eukaryota</taxon>
        <taxon>Metazoa</taxon>
        <taxon>Ecdysozoa</taxon>
        <taxon>Arthropoda</taxon>
        <taxon>Chelicerata</taxon>
        <taxon>Arachnida</taxon>
        <taxon>Araneae</taxon>
        <taxon>Araneomorphae</taxon>
        <taxon>Entelegynae</taxon>
        <taxon>Araneoidea</taxon>
        <taxon>Araneidae</taxon>
        <taxon>Araneus</taxon>
    </lineage>
</organism>
<dbReference type="PANTHER" id="PTHR47326">
    <property type="entry name" value="TRANSPOSABLE ELEMENT TC3 TRANSPOSASE-LIKE PROTEIN"/>
    <property type="match status" value="1"/>
</dbReference>
<sequence length="114" mass="13141">MWFMHYGAPAHFSSMVRHFLNATYPTRWIGSGRPLAWLPRSPDLNPFDVFFWGHMKSLVYKMPVDSAVDLVVRIAVAADKINTTPGIFEMVRQSFLCRCELCNDTCGRHLEHLL</sequence>
<evidence type="ECO:0000313" key="2">
    <source>
        <dbReference type="Proteomes" id="UP000499080"/>
    </source>
</evidence>
<accession>A0A4Y2F7N4</accession>
<dbReference type="PANTHER" id="PTHR47326:SF1">
    <property type="entry name" value="HTH PSQ-TYPE DOMAIN-CONTAINING PROTEIN"/>
    <property type="match status" value="1"/>
</dbReference>
<dbReference type="AlphaFoldDB" id="A0A4Y2F7N4"/>
<comment type="caution">
    <text evidence="1">The sequence shown here is derived from an EMBL/GenBank/DDBJ whole genome shotgun (WGS) entry which is preliminary data.</text>
</comment>